<dbReference type="EMBL" id="JBAMMX010000002">
    <property type="protein sequence ID" value="KAK6945670.1"/>
    <property type="molecule type" value="Genomic_DNA"/>
</dbReference>
<dbReference type="InterPro" id="IPR013210">
    <property type="entry name" value="LRR_N_plant-typ"/>
</dbReference>
<evidence type="ECO:0000256" key="9">
    <source>
        <dbReference type="ARBA" id="ARBA00022741"/>
    </source>
</evidence>
<protein>
    <recommendedName>
        <fullName evidence="2">non-specific serine/threonine protein kinase</fullName>
        <ecNumber evidence="2">2.7.11.1</ecNumber>
    </recommendedName>
</protein>
<sequence>MAPRIHVFLLVMSLLLFNITAYTNNVDSVALLALKSEWQNTPPNWDGSDPCGENWVGIGCSNSHVTSITLSTMGLIGGLSSDIASLSELQTLDLSNNAGLSGSLTPSIGSLTKLSILILDGCSFSGQIPDTIGSLKELTYLSMYSNHFTGSIPASIGNLINLYWLDVTNNNLTGNIPVSNGTTPGLDLLVGTKHFHFGKNQLNGTIPAQLFSSNMVLIHVGSAVNVNITFCVVSNIRFCSLFDSNQLTGSIPSTLGLVQTLEVVRLDRNHLNGFVPSNLSNLTSVGELHLSNNVLTGPVPNLTGMNSLNYLDLSNNTFDKSDVPLSYSTFQSLTTLMMENTNLQGQVPSSLFSLPGLQTVVLSNNQLDGTLDIGSSNSNQLQLIDLQNNNITNVTRTPGNDVELALNGNPVCTTTGGSESYCTAAAINASYSTPPNNCTPRVCSSNKISSPNCTCAYPYTGVLIFRACSFSDLGYSSYYVSLQDSMMKTFKSNYLPVDSISFSNPWKDSNDYLELNLEIFPSGQDSFNHTGVSWIGFVLGSQEFIVPDVFGPFFFQATSYSYFADASTGSKKSSNTGIVIGASVGGSALVLLVICVGVYALHQRRRAERVNEQSNPFASWDPNKGAGGVPEIKGVRSFSFQELKKYANNFDEANSIGLGGYGKVYKGTLPNGQLVAIKRAQQGSLQGGLEFKTEIELLSRVHHKNLVSLVGFCFEQGEQMLVYEYIPNGTVKDCLSGISLFACLVGESRSQIGVDEEA</sequence>
<feature type="domain" description="Protein kinase" evidence="18">
    <location>
        <begin position="650"/>
        <end position="758"/>
    </location>
</feature>
<dbReference type="Proteomes" id="UP001370490">
    <property type="component" value="Unassembled WGS sequence"/>
</dbReference>
<dbReference type="SUPFAM" id="SSF52058">
    <property type="entry name" value="L domain-like"/>
    <property type="match status" value="1"/>
</dbReference>
<feature type="chain" id="PRO_5042903253" description="non-specific serine/threonine protein kinase" evidence="17">
    <location>
        <begin position="22"/>
        <end position="758"/>
    </location>
</feature>
<keyword evidence="11 15" id="KW-0067">ATP-binding</keyword>
<keyword evidence="13 16" id="KW-0472">Membrane</keyword>
<evidence type="ECO:0000256" key="5">
    <source>
        <dbReference type="ARBA" id="ARBA00022679"/>
    </source>
</evidence>
<evidence type="ECO:0000256" key="16">
    <source>
        <dbReference type="SAM" id="Phobius"/>
    </source>
</evidence>
<dbReference type="PROSITE" id="PS00107">
    <property type="entry name" value="PROTEIN_KINASE_ATP"/>
    <property type="match status" value="1"/>
</dbReference>
<dbReference type="SUPFAM" id="SSF56112">
    <property type="entry name" value="Protein kinase-like (PK-like)"/>
    <property type="match status" value="1"/>
</dbReference>
<comment type="caution">
    <text evidence="19">The sequence shown here is derived from an EMBL/GenBank/DDBJ whole genome shotgun (WGS) entry which is preliminary data.</text>
</comment>
<dbReference type="FunFam" id="3.80.10.10:FF:000363">
    <property type="entry name" value="Leucine-rich repeat family protein"/>
    <property type="match status" value="1"/>
</dbReference>
<keyword evidence="12 16" id="KW-1133">Transmembrane helix</keyword>
<comment type="subcellular location">
    <subcellularLocation>
        <location evidence="1">Membrane</location>
    </subcellularLocation>
</comment>
<evidence type="ECO:0000256" key="3">
    <source>
        <dbReference type="ARBA" id="ARBA00022527"/>
    </source>
</evidence>
<keyword evidence="7 17" id="KW-0732">Signal</keyword>
<evidence type="ECO:0000256" key="10">
    <source>
        <dbReference type="ARBA" id="ARBA00022777"/>
    </source>
</evidence>
<keyword evidence="6 16" id="KW-0812">Transmembrane</keyword>
<dbReference type="InterPro" id="IPR011009">
    <property type="entry name" value="Kinase-like_dom_sf"/>
</dbReference>
<evidence type="ECO:0000256" key="13">
    <source>
        <dbReference type="ARBA" id="ARBA00023136"/>
    </source>
</evidence>
<dbReference type="Pfam" id="PF07714">
    <property type="entry name" value="PK_Tyr_Ser-Thr"/>
    <property type="match status" value="1"/>
</dbReference>
<keyword evidence="20" id="KW-1185">Reference proteome</keyword>
<name>A0AAN8W5G6_9MAGN</name>
<evidence type="ECO:0000259" key="18">
    <source>
        <dbReference type="PROSITE" id="PS50011"/>
    </source>
</evidence>
<accession>A0AAN8W5G6</accession>
<evidence type="ECO:0000256" key="14">
    <source>
        <dbReference type="ARBA" id="ARBA00023180"/>
    </source>
</evidence>
<dbReference type="EC" id="2.7.11.1" evidence="2"/>
<dbReference type="Pfam" id="PF08263">
    <property type="entry name" value="LRRNT_2"/>
    <property type="match status" value="1"/>
</dbReference>
<dbReference type="Gene3D" id="3.30.200.20">
    <property type="entry name" value="Phosphorylase Kinase, domain 1"/>
    <property type="match status" value="1"/>
</dbReference>
<evidence type="ECO:0000313" key="20">
    <source>
        <dbReference type="Proteomes" id="UP001370490"/>
    </source>
</evidence>
<dbReference type="PROSITE" id="PS50011">
    <property type="entry name" value="PROTEIN_KINASE_DOM"/>
    <property type="match status" value="1"/>
</dbReference>
<dbReference type="InterPro" id="IPR017441">
    <property type="entry name" value="Protein_kinase_ATP_BS"/>
</dbReference>
<dbReference type="Gene3D" id="3.80.10.10">
    <property type="entry name" value="Ribonuclease Inhibitor"/>
    <property type="match status" value="3"/>
</dbReference>
<dbReference type="GO" id="GO:0016020">
    <property type="term" value="C:membrane"/>
    <property type="evidence" value="ECO:0007669"/>
    <property type="project" value="UniProtKB-SubCell"/>
</dbReference>
<evidence type="ECO:0000256" key="4">
    <source>
        <dbReference type="ARBA" id="ARBA00022614"/>
    </source>
</evidence>
<gene>
    <name evidence="19" type="ORF">RJ641_013214</name>
</gene>
<evidence type="ECO:0000256" key="11">
    <source>
        <dbReference type="ARBA" id="ARBA00022840"/>
    </source>
</evidence>
<keyword evidence="3" id="KW-0723">Serine/threonine-protein kinase</keyword>
<dbReference type="InterPro" id="IPR001611">
    <property type="entry name" value="Leu-rich_rpt"/>
</dbReference>
<dbReference type="InterPro" id="IPR001245">
    <property type="entry name" value="Ser-Thr/Tyr_kinase_cat_dom"/>
</dbReference>
<dbReference type="InterPro" id="IPR000719">
    <property type="entry name" value="Prot_kinase_dom"/>
</dbReference>
<evidence type="ECO:0000256" key="12">
    <source>
        <dbReference type="ARBA" id="ARBA00022989"/>
    </source>
</evidence>
<feature type="binding site" evidence="15">
    <location>
        <position position="678"/>
    </location>
    <ligand>
        <name>ATP</name>
        <dbReference type="ChEBI" id="CHEBI:30616"/>
    </ligand>
</feature>
<evidence type="ECO:0000256" key="6">
    <source>
        <dbReference type="ARBA" id="ARBA00022692"/>
    </source>
</evidence>
<evidence type="ECO:0000256" key="7">
    <source>
        <dbReference type="ARBA" id="ARBA00022729"/>
    </source>
</evidence>
<dbReference type="InterPro" id="IPR032675">
    <property type="entry name" value="LRR_dom_sf"/>
</dbReference>
<proteinExistence type="predicted"/>
<reference evidence="19 20" key="1">
    <citation type="submission" date="2023-12" db="EMBL/GenBank/DDBJ databases">
        <title>A high-quality genome assembly for Dillenia turbinata (Dilleniales).</title>
        <authorList>
            <person name="Chanderbali A."/>
        </authorList>
    </citation>
    <scope>NUCLEOTIDE SEQUENCE [LARGE SCALE GENOMIC DNA]</scope>
    <source>
        <strain evidence="19">LSX21</strain>
        <tissue evidence="19">Leaf</tissue>
    </source>
</reference>
<evidence type="ECO:0000256" key="15">
    <source>
        <dbReference type="PROSITE-ProRule" id="PRU10141"/>
    </source>
</evidence>
<dbReference type="GO" id="GO:0004674">
    <property type="term" value="F:protein serine/threonine kinase activity"/>
    <property type="evidence" value="ECO:0007669"/>
    <property type="project" value="UniProtKB-KW"/>
</dbReference>
<evidence type="ECO:0000256" key="1">
    <source>
        <dbReference type="ARBA" id="ARBA00004370"/>
    </source>
</evidence>
<dbReference type="AlphaFoldDB" id="A0AAN8W5G6"/>
<evidence type="ECO:0000256" key="17">
    <source>
        <dbReference type="SAM" id="SignalP"/>
    </source>
</evidence>
<keyword evidence="4" id="KW-0433">Leucine-rich repeat</keyword>
<keyword evidence="10" id="KW-0418">Kinase</keyword>
<feature type="signal peptide" evidence="17">
    <location>
        <begin position="1"/>
        <end position="21"/>
    </location>
</feature>
<dbReference type="GO" id="GO:0005524">
    <property type="term" value="F:ATP binding"/>
    <property type="evidence" value="ECO:0007669"/>
    <property type="project" value="UniProtKB-UniRule"/>
</dbReference>
<dbReference type="Pfam" id="PF00560">
    <property type="entry name" value="LRR_1"/>
    <property type="match status" value="2"/>
</dbReference>
<dbReference type="PANTHER" id="PTHR45974">
    <property type="entry name" value="RECEPTOR-LIKE PROTEIN 55"/>
    <property type="match status" value="1"/>
</dbReference>
<keyword evidence="9 15" id="KW-0547">Nucleotide-binding</keyword>
<dbReference type="FunFam" id="3.30.200.20:FF:000328">
    <property type="entry name" value="Leucine-rich repeat protein kinase family protein"/>
    <property type="match status" value="1"/>
</dbReference>
<evidence type="ECO:0000313" key="19">
    <source>
        <dbReference type="EMBL" id="KAK6945670.1"/>
    </source>
</evidence>
<keyword evidence="8" id="KW-0677">Repeat</keyword>
<keyword evidence="14" id="KW-0325">Glycoprotein</keyword>
<organism evidence="19 20">
    <name type="scientific">Dillenia turbinata</name>
    <dbReference type="NCBI Taxonomy" id="194707"/>
    <lineage>
        <taxon>Eukaryota</taxon>
        <taxon>Viridiplantae</taxon>
        <taxon>Streptophyta</taxon>
        <taxon>Embryophyta</taxon>
        <taxon>Tracheophyta</taxon>
        <taxon>Spermatophyta</taxon>
        <taxon>Magnoliopsida</taxon>
        <taxon>eudicotyledons</taxon>
        <taxon>Gunneridae</taxon>
        <taxon>Pentapetalae</taxon>
        <taxon>Dilleniales</taxon>
        <taxon>Dilleniaceae</taxon>
        <taxon>Dillenia</taxon>
    </lineage>
</organism>
<keyword evidence="5" id="KW-0808">Transferase</keyword>
<dbReference type="PANTHER" id="PTHR45974:SF266">
    <property type="entry name" value="LEUCINE-RICH REPEAT RECEPTOR PROTEIN KINASE HPCA1"/>
    <property type="match status" value="1"/>
</dbReference>
<feature type="transmembrane region" description="Helical" evidence="16">
    <location>
        <begin position="578"/>
        <end position="601"/>
    </location>
</feature>
<evidence type="ECO:0000256" key="2">
    <source>
        <dbReference type="ARBA" id="ARBA00012513"/>
    </source>
</evidence>
<evidence type="ECO:0000256" key="8">
    <source>
        <dbReference type="ARBA" id="ARBA00022737"/>
    </source>
</evidence>